<dbReference type="Proteomes" id="UP001497382">
    <property type="component" value="Unassembled WGS sequence"/>
</dbReference>
<keyword evidence="3" id="KW-1185">Reference proteome</keyword>
<dbReference type="PANTHER" id="PTHR10174:SF226">
    <property type="entry name" value="CLAVESIN-1-LIKE PROTEIN"/>
    <property type="match status" value="1"/>
</dbReference>
<reference evidence="2 3" key="1">
    <citation type="submission" date="2024-04" db="EMBL/GenBank/DDBJ databases">
        <authorList>
            <person name="Rising A."/>
            <person name="Reimegard J."/>
            <person name="Sonavane S."/>
            <person name="Akerstrom W."/>
            <person name="Nylinder S."/>
            <person name="Hedman E."/>
            <person name="Kallberg Y."/>
        </authorList>
    </citation>
    <scope>NUCLEOTIDE SEQUENCE [LARGE SCALE GENOMIC DNA]</scope>
</reference>
<dbReference type="Pfam" id="PF00650">
    <property type="entry name" value="CRAL_TRIO"/>
    <property type="match status" value="1"/>
</dbReference>
<dbReference type="InterPro" id="IPR001251">
    <property type="entry name" value="CRAL-TRIO_dom"/>
</dbReference>
<protein>
    <recommendedName>
        <fullName evidence="1">CRAL-TRIO domain-containing protein</fullName>
    </recommendedName>
</protein>
<accession>A0AAV2BPV9</accession>
<dbReference type="GO" id="GO:1902936">
    <property type="term" value="F:phosphatidylinositol bisphosphate binding"/>
    <property type="evidence" value="ECO:0007669"/>
    <property type="project" value="TreeGrafter"/>
</dbReference>
<dbReference type="Gene3D" id="1.20.5.1200">
    <property type="entry name" value="Alpha-tocopherol transfer"/>
    <property type="match status" value="1"/>
</dbReference>
<dbReference type="Gene3D" id="3.40.525.10">
    <property type="entry name" value="CRAL-TRIO lipid binding domain"/>
    <property type="match status" value="1"/>
</dbReference>
<evidence type="ECO:0000313" key="3">
    <source>
        <dbReference type="Proteomes" id="UP001497382"/>
    </source>
</evidence>
<dbReference type="SUPFAM" id="SSF52087">
    <property type="entry name" value="CRAL/TRIO domain"/>
    <property type="match status" value="1"/>
</dbReference>
<dbReference type="PRINTS" id="PR00180">
    <property type="entry name" value="CRETINALDHBP"/>
</dbReference>
<proteinExistence type="predicted"/>
<sequence length="307" mass="35828">MDEVKPDICCQNTRFDATKPDLPTIEDIQKDNGETEETRICGLETLRQKLKELEDIEACLDEEFLLRFLRVESFDSLRAFQRLKNFYDMQEEMLEMFKHCSIDASVVQSMPYFWALPYRPKNNSALLVVTMGAPDFSRMTFDEKSYLDLIATNTLLMNPLTQMCGVSLIFDWSGFHLNSFLAFKPVSVIRLMNHMLKSYPMRIKEIHVVNIHEIFRIVCNIFYFVLPKELRSCVFFHPNDGWESLHESIPPEILPQEYGGHLEHSSMINLLDDVGKLEKQFGELFRFGYVKTQKLRQSLSLITPGKD</sequence>
<name>A0AAV2BPV9_9ARAC</name>
<evidence type="ECO:0000259" key="1">
    <source>
        <dbReference type="PROSITE" id="PS50191"/>
    </source>
</evidence>
<dbReference type="Gene3D" id="1.10.8.20">
    <property type="entry name" value="N-terminal domain of phosphatidylinositol transfer protein sec14p"/>
    <property type="match status" value="1"/>
</dbReference>
<dbReference type="PANTHER" id="PTHR10174">
    <property type="entry name" value="ALPHA-TOCOPHEROL TRANSFER PROTEIN-RELATED"/>
    <property type="match status" value="1"/>
</dbReference>
<evidence type="ECO:0000313" key="2">
    <source>
        <dbReference type="EMBL" id="CAL1298331.1"/>
    </source>
</evidence>
<dbReference type="EMBL" id="CAXIEN010000459">
    <property type="protein sequence ID" value="CAL1298331.1"/>
    <property type="molecule type" value="Genomic_DNA"/>
</dbReference>
<dbReference type="GO" id="GO:0016020">
    <property type="term" value="C:membrane"/>
    <property type="evidence" value="ECO:0007669"/>
    <property type="project" value="TreeGrafter"/>
</dbReference>
<comment type="caution">
    <text evidence="2">The sequence shown here is derived from an EMBL/GenBank/DDBJ whole genome shotgun (WGS) entry which is preliminary data.</text>
</comment>
<organism evidence="2 3">
    <name type="scientific">Larinioides sclopetarius</name>
    <dbReference type="NCBI Taxonomy" id="280406"/>
    <lineage>
        <taxon>Eukaryota</taxon>
        <taxon>Metazoa</taxon>
        <taxon>Ecdysozoa</taxon>
        <taxon>Arthropoda</taxon>
        <taxon>Chelicerata</taxon>
        <taxon>Arachnida</taxon>
        <taxon>Araneae</taxon>
        <taxon>Araneomorphae</taxon>
        <taxon>Entelegynae</taxon>
        <taxon>Araneoidea</taxon>
        <taxon>Araneidae</taxon>
        <taxon>Larinioides</taxon>
    </lineage>
</organism>
<dbReference type="CDD" id="cd00170">
    <property type="entry name" value="SEC14"/>
    <property type="match status" value="1"/>
</dbReference>
<gene>
    <name evidence="2" type="ORF">LARSCL_LOCUS20795</name>
</gene>
<dbReference type="InterPro" id="IPR036273">
    <property type="entry name" value="CRAL/TRIO_N_dom_sf"/>
</dbReference>
<dbReference type="AlphaFoldDB" id="A0AAV2BPV9"/>
<dbReference type="SMART" id="SM00516">
    <property type="entry name" value="SEC14"/>
    <property type="match status" value="1"/>
</dbReference>
<feature type="domain" description="CRAL-TRIO" evidence="1">
    <location>
        <begin position="103"/>
        <end position="266"/>
    </location>
</feature>
<dbReference type="PROSITE" id="PS50191">
    <property type="entry name" value="CRAL_TRIO"/>
    <property type="match status" value="1"/>
</dbReference>
<dbReference type="SUPFAM" id="SSF46938">
    <property type="entry name" value="CRAL/TRIO N-terminal domain"/>
    <property type="match status" value="1"/>
</dbReference>
<dbReference type="InterPro" id="IPR036865">
    <property type="entry name" value="CRAL-TRIO_dom_sf"/>
</dbReference>